<evidence type="ECO:0000256" key="6">
    <source>
        <dbReference type="HAMAP-Rule" id="MF_00020"/>
    </source>
</evidence>
<dbReference type="GO" id="GO:0000287">
    <property type="term" value="F:magnesium ion binding"/>
    <property type="evidence" value="ECO:0007669"/>
    <property type="project" value="UniProtKB-UniRule"/>
</dbReference>
<dbReference type="PANTHER" id="PTHR21060">
    <property type="entry name" value="ACETATE KINASE"/>
    <property type="match status" value="1"/>
</dbReference>
<dbReference type="PROSITE" id="PS01076">
    <property type="entry name" value="ACETATE_KINASE_2"/>
    <property type="match status" value="1"/>
</dbReference>
<protein>
    <recommendedName>
        <fullName evidence="6">Acetate kinase</fullName>
        <ecNumber evidence="6">2.7.2.1</ecNumber>
    </recommendedName>
    <alternativeName>
        <fullName evidence="6">Acetokinase</fullName>
    </alternativeName>
</protein>
<keyword evidence="6" id="KW-0479">Metal-binding</keyword>
<evidence type="ECO:0000256" key="2">
    <source>
        <dbReference type="ARBA" id="ARBA00022679"/>
    </source>
</evidence>
<feature type="binding site" evidence="6">
    <location>
        <position position="90"/>
    </location>
    <ligand>
        <name>substrate</name>
    </ligand>
</feature>
<dbReference type="InterPro" id="IPR000890">
    <property type="entry name" value="Aliphatic_acid_kin_short-chain"/>
</dbReference>
<dbReference type="NCBIfam" id="TIGR00016">
    <property type="entry name" value="ackA"/>
    <property type="match status" value="1"/>
</dbReference>
<gene>
    <name evidence="6" type="primary">ackA</name>
    <name evidence="8" type="ORF">EV196_10943</name>
</gene>
<comment type="subcellular location">
    <subcellularLocation>
        <location evidence="6">Cytoplasm</location>
    </subcellularLocation>
</comment>
<reference evidence="8 9" key="1">
    <citation type="submission" date="2019-03" db="EMBL/GenBank/DDBJ databases">
        <title>Genomic Encyclopedia of Type Strains, Phase IV (KMG-IV): sequencing the most valuable type-strain genomes for metagenomic binning, comparative biology and taxonomic classification.</title>
        <authorList>
            <person name="Goeker M."/>
        </authorList>
    </citation>
    <scope>NUCLEOTIDE SEQUENCE [LARGE SCALE GENOMIC DNA]</scope>
    <source>
        <strain evidence="8 9">DSM 18792</strain>
    </source>
</reference>
<evidence type="ECO:0000256" key="1">
    <source>
        <dbReference type="ARBA" id="ARBA00008748"/>
    </source>
</evidence>
<keyword evidence="9" id="KW-1185">Reference proteome</keyword>
<comment type="pathway">
    <text evidence="6">Metabolic intermediate biosynthesis; acetyl-CoA biosynthesis; acetyl-CoA from acetate: step 1/2.</text>
</comment>
<dbReference type="GO" id="GO:0005524">
    <property type="term" value="F:ATP binding"/>
    <property type="evidence" value="ECO:0007669"/>
    <property type="project" value="UniProtKB-KW"/>
</dbReference>
<keyword evidence="6" id="KW-0460">Magnesium</keyword>
<organism evidence="8 9">
    <name type="scientific">Mariniflexile fucanivorans</name>
    <dbReference type="NCBI Taxonomy" id="264023"/>
    <lineage>
        <taxon>Bacteria</taxon>
        <taxon>Pseudomonadati</taxon>
        <taxon>Bacteroidota</taxon>
        <taxon>Flavobacteriia</taxon>
        <taxon>Flavobacteriales</taxon>
        <taxon>Flavobacteriaceae</taxon>
        <taxon>Mariniflexile</taxon>
    </lineage>
</organism>
<keyword evidence="4 6" id="KW-0418">Kinase</keyword>
<feature type="binding site" evidence="6">
    <location>
        <begin position="205"/>
        <end position="209"/>
    </location>
    <ligand>
        <name>ATP</name>
        <dbReference type="ChEBI" id="CHEBI:30616"/>
    </ligand>
</feature>
<dbReference type="GO" id="GO:0006085">
    <property type="term" value="P:acetyl-CoA biosynthetic process"/>
    <property type="evidence" value="ECO:0007669"/>
    <property type="project" value="UniProtKB-UniRule"/>
</dbReference>
<comment type="subunit">
    <text evidence="6">Homodimer.</text>
</comment>
<dbReference type="CDD" id="cd24010">
    <property type="entry name" value="ASKHA_NBD_AcK_PK"/>
    <property type="match status" value="1"/>
</dbReference>
<dbReference type="UniPathway" id="UPA00340">
    <property type="reaction ID" value="UER00458"/>
</dbReference>
<name>A0A4R1RCD8_9FLAO</name>
<feature type="binding site" evidence="6">
    <location>
        <position position="7"/>
    </location>
    <ligand>
        <name>Mg(2+)</name>
        <dbReference type="ChEBI" id="CHEBI:18420"/>
    </ligand>
</feature>
<dbReference type="PANTHER" id="PTHR21060:SF15">
    <property type="entry name" value="ACETATE KINASE-RELATED"/>
    <property type="match status" value="1"/>
</dbReference>
<dbReference type="AlphaFoldDB" id="A0A4R1RCD8"/>
<dbReference type="SUPFAM" id="SSF53067">
    <property type="entry name" value="Actin-like ATPase domain"/>
    <property type="match status" value="2"/>
</dbReference>
<dbReference type="PIRSF" id="PIRSF000722">
    <property type="entry name" value="Acetate_prop_kin"/>
    <property type="match status" value="1"/>
</dbReference>
<evidence type="ECO:0000256" key="4">
    <source>
        <dbReference type="ARBA" id="ARBA00022777"/>
    </source>
</evidence>
<comment type="function">
    <text evidence="6">Catalyzes the formation of acetyl phosphate from acetate and ATP. Can also catalyze the reverse reaction.</text>
</comment>
<sequence length="395" mass="43447">MQVLILNSGSSSLKFQLFSMPEETILCSGIIERIGFSDAIFKYKTNKDSIELESKILNHKAGLKLVAQHLLDEKIGVIKSPEDIAIVGHRVVHGGIYFSNTTEITDEVKEKIKELSSLAPLHNPANLEGITVAEDIFPNAKQVAVFDTAFHQSIPEIAYKYAIPNEFLTEHHIRLYGFHGTSHKYVSEKAIEFLGKKESKTITVHLGNGCSITAVKNGKSIDHSLGFSPVSGLIMGTRSGDVDPAIIFYLKDKLGYSLKEINTLLNKKSGMLGLTGYSDLRDIEAMAAKGNKECILALEMNAYRIKKYIGGYAAALNGLDAIVFTAGIGENSKYMRNLISEGLEFLGINIDVEKNNSDLRTIRAISTDDSRTKILVIPTNEELEIAKQAVNLIKN</sequence>
<feature type="binding site" evidence="6">
    <location>
        <begin position="327"/>
        <end position="331"/>
    </location>
    <ligand>
        <name>ATP</name>
        <dbReference type="ChEBI" id="CHEBI:30616"/>
    </ligand>
</feature>
<feature type="binding site" evidence="6">
    <location>
        <begin position="279"/>
        <end position="281"/>
    </location>
    <ligand>
        <name>ATP</name>
        <dbReference type="ChEBI" id="CHEBI:30616"/>
    </ligand>
</feature>
<dbReference type="HAMAP" id="MF_00020">
    <property type="entry name" value="Acetate_kinase"/>
    <property type="match status" value="1"/>
</dbReference>
<feature type="binding site" evidence="6">
    <location>
        <position position="381"/>
    </location>
    <ligand>
        <name>Mg(2+)</name>
        <dbReference type="ChEBI" id="CHEBI:18420"/>
    </ligand>
</feature>
<dbReference type="OrthoDB" id="9802453at2"/>
<dbReference type="InterPro" id="IPR004372">
    <property type="entry name" value="Ac/propionate_kinase"/>
</dbReference>
<feature type="binding site" evidence="6">
    <location>
        <position position="14"/>
    </location>
    <ligand>
        <name>ATP</name>
        <dbReference type="ChEBI" id="CHEBI:30616"/>
    </ligand>
</feature>
<accession>A0A4R1RCD8</accession>
<dbReference type="GO" id="GO:0005737">
    <property type="term" value="C:cytoplasm"/>
    <property type="evidence" value="ECO:0007669"/>
    <property type="project" value="UniProtKB-SubCell"/>
</dbReference>
<keyword evidence="3 6" id="KW-0547">Nucleotide-binding</keyword>
<feature type="site" description="Transition state stabilizer" evidence="6">
    <location>
        <position position="238"/>
    </location>
</feature>
<dbReference type="Proteomes" id="UP000295455">
    <property type="component" value="Unassembled WGS sequence"/>
</dbReference>
<comment type="similarity">
    <text evidence="1 6 7">Belongs to the acetokinase family.</text>
</comment>
<evidence type="ECO:0000256" key="3">
    <source>
        <dbReference type="ARBA" id="ARBA00022741"/>
    </source>
</evidence>
<dbReference type="InterPro" id="IPR023865">
    <property type="entry name" value="Aliphatic_acid_kinase_CS"/>
</dbReference>
<comment type="cofactor">
    <cofactor evidence="6">
        <name>Mg(2+)</name>
        <dbReference type="ChEBI" id="CHEBI:18420"/>
    </cofactor>
    <cofactor evidence="6">
        <name>Mn(2+)</name>
        <dbReference type="ChEBI" id="CHEBI:29035"/>
    </cofactor>
    <text evidence="6">Mg(2+). Can also accept Mn(2+).</text>
</comment>
<dbReference type="EC" id="2.7.2.1" evidence="6"/>
<dbReference type="InterPro" id="IPR043129">
    <property type="entry name" value="ATPase_NBD"/>
</dbReference>
<evidence type="ECO:0000313" key="8">
    <source>
        <dbReference type="EMBL" id="TCL63419.1"/>
    </source>
</evidence>
<dbReference type="Gene3D" id="3.30.420.40">
    <property type="match status" value="2"/>
</dbReference>
<keyword evidence="5 6" id="KW-0067">ATP-binding</keyword>
<dbReference type="EMBL" id="SLUP01000009">
    <property type="protein sequence ID" value="TCL63419.1"/>
    <property type="molecule type" value="Genomic_DNA"/>
</dbReference>
<comment type="catalytic activity">
    <reaction evidence="6">
        <text>acetate + ATP = acetyl phosphate + ADP</text>
        <dbReference type="Rhea" id="RHEA:11352"/>
        <dbReference type="ChEBI" id="CHEBI:22191"/>
        <dbReference type="ChEBI" id="CHEBI:30089"/>
        <dbReference type="ChEBI" id="CHEBI:30616"/>
        <dbReference type="ChEBI" id="CHEBI:456216"/>
        <dbReference type="EC" id="2.7.2.1"/>
    </reaction>
</comment>
<dbReference type="PRINTS" id="PR00471">
    <property type="entry name" value="ACETATEKNASE"/>
</dbReference>
<keyword evidence="6" id="KW-0963">Cytoplasm</keyword>
<dbReference type="GO" id="GO:0006083">
    <property type="term" value="P:acetate metabolic process"/>
    <property type="evidence" value="ECO:0007669"/>
    <property type="project" value="TreeGrafter"/>
</dbReference>
<keyword evidence="2 6" id="KW-0808">Transferase</keyword>
<comment type="caution">
    <text evidence="8">The sequence shown here is derived from an EMBL/GenBank/DDBJ whole genome shotgun (WGS) entry which is preliminary data.</text>
</comment>
<dbReference type="PROSITE" id="PS01075">
    <property type="entry name" value="ACETATE_KINASE_1"/>
    <property type="match status" value="1"/>
</dbReference>
<evidence type="ECO:0000313" key="9">
    <source>
        <dbReference type="Proteomes" id="UP000295455"/>
    </source>
</evidence>
<dbReference type="GO" id="GO:0008776">
    <property type="term" value="F:acetate kinase activity"/>
    <property type="evidence" value="ECO:0007669"/>
    <property type="project" value="UniProtKB-UniRule"/>
</dbReference>
<dbReference type="RefSeq" id="WP_132218935.1">
    <property type="nucleotide sequence ID" value="NZ_OX156936.1"/>
</dbReference>
<feature type="site" description="Transition state stabilizer" evidence="6">
    <location>
        <position position="179"/>
    </location>
</feature>
<feature type="active site" description="Proton donor/acceptor" evidence="6">
    <location>
        <position position="147"/>
    </location>
</feature>
<evidence type="ECO:0000256" key="5">
    <source>
        <dbReference type="ARBA" id="ARBA00022840"/>
    </source>
</evidence>
<evidence type="ECO:0000256" key="7">
    <source>
        <dbReference type="RuleBase" id="RU003835"/>
    </source>
</evidence>
<dbReference type="Pfam" id="PF00871">
    <property type="entry name" value="Acetate_kinase"/>
    <property type="match status" value="1"/>
</dbReference>
<proteinExistence type="inferred from homology"/>